<accession>A0A1I8BLQ4</accession>
<evidence type="ECO:0000256" key="6">
    <source>
        <dbReference type="ARBA" id="ARBA00022692"/>
    </source>
</evidence>
<dbReference type="FunFam" id="4.10.400.10:FF:000045">
    <property type="entry name" value="Low-density lipoprotein receptor-related protein 2"/>
    <property type="match status" value="1"/>
</dbReference>
<evidence type="ECO:0000256" key="15">
    <source>
        <dbReference type="PROSITE-ProRule" id="PRU00124"/>
    </source>
</evidence>
<dbReference type="PROSITE" id="PS50068">
    <property type="entry name" value="LDLRA_2"/>
    <property type="match status" value="6"/>
</dbReference>
<feature type="domain" description="EGF-like" evidence="17">
    <location>
        <begin position="977"/>
        <end position="1013"/>
    </location>
</feature>
<keyword evidence="12 15" id="KW-1015">Disulfide bond</keyword>
<comment type="caution">
    <text evidence="15">Lacks conserved residue(s) required for the propagation of feature annotation.</text>
</comment>
<evidence type="ECO:0000256" key="2">
    <source>
        <dbReference type="ARBA" id="ARBA00004479"/>
    </source>
</evidence>
<dbReference type="PANTHER" id="PTHR22722">
    <property type="entry name" value="LOW-DENSITY LIPOPROTEIN RECEPTOR-RELATED PROTEIN 2-RELATED"/>
    <property type="match status" value="1"/>
</dbReference>
<evidence type="ECO:0000313" key="18">
    <source>
        <dbReference type="Proteomes" id="UP000095281"/>
    </source>
</evidence>
<dbReference type="Proteomes" id="UP000095281">
    <property type="component" value="Unplaced"/>
</dbReference>
<dbReference type="SMART" id="SM00192">
    <property type="entry name" value="LDLa"/>
    <property type="match status" value="5"/>
</dbReference>
<dbReference type="PRINTS" id="PR00261">
    <property type="entry name" value="LDLRECEPTOR"/>
</dbReference>
<dbReference type="PANTHER" id="PTHR22722:SF14">
    <property type="entry name" value="MEGALIN, ISOFORM A"/>
    <property type="match status" value="1"/>
</dbReference>
<feature type="disulfide bond" evidence="15">
    <location>
        <begin position="735"/>
        <end position="753"/>
    </location>
</feature>
<feature type="repeat" description="LDL-receptor class B" evidence="16">
    <location>
        <begin position="121"/>
        <end position="163"/>
    </location>
</feature>
<dbReference type="CDD" id="cd00112">
    <property type="entry name" value="LDLa"/>
    <property type="match status" value="5"/>
</dbReference>
<evidence type="ECO:0000256" key="5">
    <source>
        <dbReference type="ARBA" id="ARBA00022583"/>
    </source>
</evidence>
<keyword evidence="13" id="KW-0675">Receptor</keyword>
<dbReference type="SUPFAM" id="SSF63825">
    <property type="entry name" value="YWTD domain"/>
    <property type="match status" value="2"/>
</dbReference>
<dbReference type="InterPro" id="IPR000033">
    <property type="entry name" value="LDLR_classB_rpt"/>
</dbReference>
<protein>
    <submittedName>
        <fullName evidence="19">Low-density lipoprotein receptor-related protein 6</fullName>
    </submittedName>
</protein>
<reference evidence="19" key="1">
    <citation type="submission" date="2016-11" db="UniProtKB">
        <authorList>
            <consortium name="WormBaseParasite"/>
        </authorList>
    </citation>
    <scope>IDENTIFICATION</scope>
</reference>
<evidence type="ECO:0000256" key="9">
    <source>
        <dbReference type="ARBA" id="ARBA00022837"/>
    </source>
</evidence>
<dbReference type="SUPFAM" id="SSF57424">
    <property type="entry name" value="LDL receptor-like module"/>
    <property type="match status" value="5"/>
</dbReference>
<dbReference type="FunFam" id="4.10.400.10:FF:000001">
    <property type="entry name" value="Low-density lipoprotein receptor-related protein 1"/>
    <property type="match status" value="1"/>
</dbReference>
<dbReference type="InterPro" id="IPR002172">
    <property type="entry name" value="LDrepeatLR_classA_rpt"/>
</dbReference>
<feature type="disulfide bond" evidence="15">
    <location>
        <begin position="896"/>
        <end position="908"/>
    </location>
</feature>
<comment type="similarity">
    <text evidence="3">Belongs to the LDLR family.</text>
</comment>
<dbReference type="SMART" id="SM00181">
    <property type="entry name" value="EGF"/>
    <property type="match status" value="3"/>
</dbReference>
<evidence type="ECO:0000256" key="1">
    <source>
        <dbReference type="ARBA" id="ARBA00004308"/>
    </source>
</evidence>
<dbReference type="Pfam" id="PF00057">
    <property type="entry name" value="Ldl_recept_a"/>
    <property type="match status" value="5"/>
</dbReference>
<keyword evidence="7" id="KW-0732">Signal</keyword>
<sequence length="1099" mass="124110">MVQSTGANVGSPFGGSNNLTLRGYCISSEPEQMRLFVARREGLYRLNPSNKEESAVKIASGEFIYGVDFDYEKRKIFWTDRLAHSLYRADITAGGDIEHIHKFELKSLIYPRNLAVDWITNNIYVIESGSRRIDVLNYEGDKRTVLLADGLTLPLDIALDPLRGEMFFSNQLKLETCHMDGTSRRVIIETHTHQVSGVVVDIAAKRVYWCDPKVDRVESVDYSGNDRRQIASGRNFAPHPFGLAIFDQYLYWTDWTRLGIMRVEKFGATSEVIWSNKDGNVFPMGIAAYHPMAQPGPSHSDCFQQHIENPCDKADCEGMCLLAKDNVGFGVGYRCACPIGQIRGIYPEILQNTLAEAVLPISPQSQRRVGMYFAVECDVHSSSFFYADIMDNTLYRVKPDGEGSAPILVTHNDGLISMSFDWMSRQLYYIDNIRNSLEVVKVTDQGLVNPEQLVRRKLLMKLRDPVSVVVHPWRGYVFFAEAERPARIWRCNLDATNCIVLRNQTIGRPSGLAIDFAESRLCLGDSLLKFFACMDFDGQNWAVLPVEEPIPVAITFLGDQIYYVHQRPYSIRRVSKNFGGAGRIVRDFSGEERSIFSIKGCSTQNQPASDPSHKYPGAIITLGYKVNPNNELACIRDILEPIEPLCPRNGTQVVVFPWNGDDCLDGSDEQDENGHSCFKEVECPEGTIRCNNTKKCIPVQYACDGDNDCGDFSDEDQRFCKDGQRPQCGAKKFQCENNRCVPEQWRCDSDNDCGDGSDEKLELCHNATCSSSQFTCANGRCIPVYWLCDGDNDCYDATDEDPQRCPPLQCRPDQFRCASGRQCIPLANHCDSQDDCNDASDEESCSPREGNCAADQFKCVTSGICIPAAWKCDGQEDCDDASDEPRETCQLQHTTCPKDHFRCANGRCIFSVYRLYLQNLYKNLIRLGFLAAMLLNNAFLIQVTKLILFFYTFEDLCDGKPHCVDGSDEGGRCSRDLCSADRAGCQYKCHNSPDGPICSCPLGEQLVNKTRCEPENECLDPRSWYLLYIVEYKLIFYPFSSQHCTDEKHGFTCTCDADYVLSADKHTCKVAQNREDMRVYVSNRNRALFKLFNPQNKYF</sequence>
<feature type="disulfide bond" evidence="15">
    <location>
        <begin position="769"/>
        <end position="781"/>
    </location>
</feature>
<evidence type="ECO:0000256" key="11">
    <source>
        <dbReference type="ARBA" id="ARBA00023136"/>
    </source>
</evidence>
<evidence type="ECO:0000256" key="12">
    <source>
        <dbReference type="ARBA" id="ARBA00023157"/>
    </source>
</evidence>
<feature type="disulfide bond" evidence="15">
    <location>
        <begin position="728"/>
        <end position="740"/>
    </location>
</feature>
<dbReference type="PROSITE" id="PS51120">
    <property type="entry name" value="LDLRB"/>
    <property type="match status" value="2"/>
</dbReference>
<evidence type="ECO:0000256" key="8">
    <source>
        <dbReference type="ARBA" id="ARBA00022737"/>
    </source>
</evidence>
<feature type="domain" description="EGF-like" evidence="17">
    <location>
        <begin position="1041"/>
        <end position="1069"/>
    </location>
</feature>
<dbReference type="InterPro" id="IPR023415">
    <property type="entry name" value="LDLR_class-A_CS"/>
</dbReference>
<dbReference type="GO" id="GO:0043235">
    <property type="term" value="C:receptor complex"/>
    <property type="evidence" value="ECO:0007669"/>
    <property type="project" value="TreeGrafter"/>
</dbReference>
<dbReference type="PROSITE" id="PS01209">
    <property type="entry name" value="LDLRA_1"/>
    <property type="match status" value="2"/>
</dbReference>
<feature type="domain" description="EGF-like" evidence="17">
    <location>
        <begin position="310"/>
        <end position="348"/>
    </location>
</feature>
<keyword evidence="4" id="KW-0245">EGF-like domain</keyword>
<evidence type="ECO:0000256" key="14">
    <source>
        <dbReference type="ARBA" id="ARBA00023180"/>
    </source>
</evidence>
<evidence type="ECO:0000259" key="17">
    <source>
        <dbReference type="SMART" id="SM00181"/>
    </source>
</evidence>
<dbReference type="GO" id="GO:0012505">
    <property type="term" value="C:endomembrane system"/>
    <property type="evidence" value="ECO:0007669"/>
    <property type="project" value="UniProtKB-SubCell"/>
</dbReference>
<proteinExistence type="inferred from homology"/>
<keyword evidence="8" id="KW-0677">Repeat</keyword>
<feature type="disulfide bond" evidence="15">
    <location>
        <begin position="776"/>
        <end position="794"/>
    </location>
</feature>
<dbReference type="OMA" id="LYWTDMQ"/>
<evidence type="ECO:0000256" key="4">
    <source>
        <dbReference type="ARBA" id="ARBA00022536"/>
    </source>
</evidence>
<keyword evidence="9" id="KW-0106">Calcium</keyword>
<evidence type="ECO:0000256" key="10">
    <source>
        <dbReference type="ARBA" id="ARBA00022989"/>
    </source>
</evidence>
<keyword evidence="11" id="KW-0472">Membrane</keyword>
<dbReference type="GO" id="GO:0016324">
    <property type="term" value="C:apical plasma membrane"/>
    <property type="evidence" value="ECO:0007669"/>
    <property type="project" value="TreeGrafter"/>
</dbReference>
<dbReference type="SMART" id="SM00135">
    <property type="entry name" value="LY"/>
    <property type="match status" value="8"/>
</dbReference>
<dbReference type="Gene3D" id="2.120.10.30">
    <property type="entry name" value="TolB, C-terminal domain"/>
    <property type="match status" value="2"/>
</dbReference>
<evidence type="ECO:0000256" key="13">
    <source>
        <dbReference type="ARBA" id="ARBA00023170"/>
    </source>
</evidence>
<keyword evidence="18" id="KW-1185">Reference proteome</keyword>
<dbReference type="AlphaFoldDB" id="A0A1I8BLQ4"/>
<dbReference type="GO" id="GO:0042562">
    <property type="term" value="F:hormone binding"/>
    <property type="evidence" value="ECO:0007669"/>
    <property type="project" value="TreeGrafter"/>
</dbReference>
<feature type="repeat" description="LDL-receptor class B" evidence="16">
    <location>
        <begin position="205"/>
        <end position="249"/>
    </location>
</feature>
<dbReference type="Gene3D" id="4.10.400.10">
    <property type="entry name" value="Low-density Lipoprotein Receptor"/>
    <property type="match status" value="6"/>
</dbReference>
<dbReference type="WBParaSite" id="MhA1_Contig299.frz3.fgene3">
    <property type="protein sequence ID" value="MhA1_Contig299.frz3.fgene3"/>
    <property type="gene ID" value="MhA1_Contig299.frz3.fgene3"/>
</dbReference>
<feature type="disulfide bond" evidence="15">
    <location>
        <begin position="830"/>
        <end position="845"/>
    </location>
</feature>
<keyword evidence="10" id="KW-1133">Transmembrane helix</keyword>
<dbReference type="Gene3D" id="2.10.25.10">
    <property type="entry name" value="Laminin"/>
    <property type="match status" value="2"/>
</dbReference>
<dbReference type="InterPro" id="IPR011042">
    <property type="entry name" value="6-blade_b-propeller_TolB-like"/>
</dbReference>
<keyword evidence="6" id="KW-0812">Transmembrane</keyword>
<dbReference type="FunFam" id="4.10.400.10:FF:000002">
    <property type="entry name" value="Low-density lipoprotein receptor-related protein 1"/>
    <property type="match status" value="1"/>
</dbReference>
<comment type="subcellular location">
    <subcellularLocation>
        <location evidence="1">Endomembrane system</location>
    </subcellularLocation>
    <subcellularLocation>
        <location evidence="2">Membrane</location>
        <topology evidence="2">Single-pass type I membrane protein</topology>
    </subcellularLocation>
</comment>
<dbReference type="InterPro" id="IPR051221">
    <property type="entry name" value="LDLR-related"/>
</dbReference>
<keyword evidence="5" id="KW-0254">Endocytosis</keyword>
<dbReference type="FunFam" id="2.120.10.30:FF:000241">
    <property type="entry name" value="Low-density lipoprotein receptor-related protein 6"/>
    <property type="match status" value="1"/>
</dbReference>
<keyword evidence="14" id="KW-0325">Glycoprotein</keyword>
<dbReference type="InterPro" id="IPR000742">
    <property type="entry name" value="EGF"/>
</dbReference>
<name>A0A1I8BLQ4_MELHA</name>
<organism evidence="18 19">
    <name type="scientific">Meloidogyne hapla</name>
    <name type="common">Root-knot nematode worm</name>
    <dbReference type="NCBI Taxonomy" id="6305"/>
    <lineage>
        <taxon>Eukaryota</taxon>
        <taxon>Metazoa</taxon>
        <taxon>Ecdysozoa</taxon>
        <taxon>Nematoda</taxon>
        <taxon>Chromadorea</taxon>
        <taxon>Rhabditida</taxon>
        <taxon>Tylenchina</taxon>
        <taxon>Tylenchomorpha</taxon>
        <taxon>Tylenchoidea</taxon>
        <taxon>Meloidogynidae</taxon>
        <taxon>Meloidogyninae</taxon>
        <taxon>Meloidogyne</taxon>
    </lineage>
</organism>
<dbReference type="GO" id="GO:0006898">
    <property type="term" value="P:receptor-mediated endocytosis"/>
    <property type="evidence" value="ECO:0007669"/>
    <property type="project" value="TreeGrafter"/>
</dbReference>
<dbReference type="FunFam" id="4.10.400.10:FF:000005">
    <property type="entry name" value="low-density lipoprotein receptor-related protein 1B"/>
    <property type="match status" value="1"/>
</dbReference>
<dbReference type="InterPro" id="IPR036055">
    <property type="entry name" value="LDL_receptor-like_sf"/>
</dbReference>
<evidence type="ECO:0000256" key="3">
    <source>
        <dbReference type="ARBA" id="ARBA00009939"/>
    </source>
</evidence>
<evidence type="ECO:0000256" key="7">
    <source>
        <dbReference type="ARBA" id="ARBA00022729"/>
    </source>
</evidence>
<evidence type="ECO:0000313" key="19">
    <source>
        <dbReference type="WBParaSite" id="MhA1_Contig299.frz3.fgene3"/>
    </source>
</evidence>
<evidence type="ECO:0000256" key="16">
    <source>
        <dbReference type="PROSITE-ProRule" id="PRU00461"/>
    </source>
</evidence>